<dbReference type="InterPro" id="IPR001155">
    <property type="entry name" value="OxRdtase_FMN_N"/>
</dbReference>
<evidence type="ECO:0000259" key="1">
    <source>
        <dbReference type="Pfam" id="PF00724"/>
    </source>
</evidence>
<reference evidence="2 3" key="1">
    <citation type="submission" date="2020-07" db="EMBL/GenBank/DDBJ databases">
        <title>Sequencing the genomes of 1000 actinobacteria strains.</title>
        <authorList>
            <person name="Klenk H.-P."/>
        </authorList>
    </citation>
    <scope>NUCLEOTIDE SEQUENCE [LARGE SCALE GENOMIC DNA]</scope>
    <source>
        <strain evidence="2 3">DSM 45763</strain>
    </source>
</reference>
<dbReference type="Pfam" id="PF00724">
    <property type="entry name" value="Oxidored_FMN"/>
    <property type="match status" value="1"/>
</dbReference>
<evidence type="ECO:0000313" key="3">
    <source>
        <dbReference type="Proteomes" id="UP000576393"/>
    </source>
</evidence>
<dbReference type="AlphaFoldDB" id="A0A852UTV4"/>
<dbReference type="Gene3D" id="3.20.20.70">
    <property type="entry name" value="Aldolase class I"/>
    <property type="match status" value="1"/>
</dbReference>
<dbReference type="RefSeq" id="WP_179820744.1">
    <property type="nucleotide sequence ID" value="NZ_JACCCO010000001.1"/>
</dbReference>
<dbReference type="PANTHER" id="PTHR22893">
    <property type="entry name" value="NADH OXIDOREDUCTASE-RELATED"/>
    <property type="match status" value="1"/>
</dbReference>
<dbReference type="GO" id="GO:0016491">
    <property type="term" value="F:oxidoreductase activity"/>
    <property type="evidence" value="ECO:0007669"/>
    <property type="project" value="UniProtKB-KW"/>
</dbReference>
<organism evidence="2 3">
    <name type="scientific">Streptosporangium sandarakinum</name>
    <dbReference type="NCBI Taxonomy" id="1260955"/>
    <lineage>
        <taxon>Bacteria</taxon>
        <taxon>Bacillati</taxon>
        <taxon>Actinomycetota</taxon>
        <taxon>Actinomycetes</taxon>
        <taxon>Streptosporangiales</taxon>
        <taxon>Streptosporangiaceae</taxon>
        <taxon>Streptosporangium</taxon>
    </lineage>
</organism>
<comment type="caution">
    <text evidence="2">The sequence shown here is derived from an EMBL/GenBank/DDBJ whole genome shotgun (WGS) entry which is preliminary data.</text>
</comment>
<gene>
    <name evidence="2" type="ORF">HDA43_002851</name>
</gene>
<proteinExistence type="predicted"/>
<dbReference type="EC" id="1.-.-.-" evidence="2"/>
<dbReference type="InterPro" id="IPR045247">
    <property type="entry name" value="Oye-like"/>
</dbReference>
<dbReference type="EMBL" id="JACCCO010000001">
    <property type="protein sequence ID" value="NYF40692.1"/>
    <property type="molecule type" value="Genomic_DNA"/>
</dbReference>
<dbReference type="SUPFAM" id="SSF51395">
    <property type="entry name" value="FMN-linked oxidoreductases"/>
    <property type="match status" value="1"/>
</dbReference>
<evidence type="ECO:0000313" key="2">
    <source>
        <dbReference type="EMBL" id="NYF40692.1"/>
    </source>
</evidence>
<keyword evidence="2" id="KW-0560">Oxidoreductase</keyword>
<protein>
    <submittedName>
        <fullName evidence="2">N-ethylmaleimide reductase</fullName>
        <ecNumber evidence="2">1.-.-.-</ecNumber>
    </submittedName>
</protein>
<dbReference type="PANTHER" id="PTHR22893:SF91">
    <property type="entry name" value="NADPH DEHYDROGENASE 2-RELATED"/>
    <property type="match status" value="1"/>
</dbReference>
<feature type="domain" description="NADH:flavin oxidoreductase/NADH oxidase N-terminal" evidence="1">
    <location>
        <begin position="3"/>
        <end position="331"/>
    </location>
</feature>
<accession>A0A852UTV4</accession>
<dbReference type="Proteomes" id="UP000576393">
    <property type="component" value="Unassembled WGS sequence"/>
</dbReference>
<name>A0A852UTV4_9ACTN</name>
<keyword evidence="3" id="KW-1185">Reference proteome</keyword>
<dbReference type="InterPro" id="IPR013785">
    <property type="entry name" value="Aldolase_TIM"/>
</dbReference>
<dbReference type="GO" id="GO:0010181">
    <property type="term" value="F:FMN binding"/>
    <property type="evidence" value="ECO:0007669"/>
    <property type="project" value="InterPro"/>
</dbReference>
<sequence length="356" mass="37176">MPDLFEPARLGRLRLPNRLVMSPMTRSRADHRGVPAAETAVYYAQRATAGLIVSEGAQPSQAGQGHPGTPGLHTAEQVRAWRAVTDAVHAAGGRIFAQLMHAGRIGHESVNGLRPVAPSPVRAAGRIFTLGGHRDLPVPRELSTAETRATIGDFARAARLALDAGFDGVELHGGNGYLIHQFLASGTNHRGDVYGRDRLRFAVELAAAVAEAVGGDRVGLRVTPGDPHNDIAEDDLELVYPALAAALAPLGLAYFHLAGVAAGTPLAARIRAAWPGALVVAPRSGGEFPDDGGRAAAEGWLAAGADLIAFGRAFLANPDLVERLRTGAPLNRPDPATYYGGGGHGYTDYSFASARG</sequence>